<dbReference type="InterPro" id="IPR052924">
    <property type="entry name" value="OsmC/Ohr_hydroprdx_reductase"/>
</dbReference>
<organism evidence="1 2">
    <name type="scientific">Anaeramoeba ignava</name>
    <name type="common">Anaerobic marine amoeba</name>
    <dbReference type="NCBI Taxonomy" id="1746090"/>
    <lineage>
        <taxon>Eukaryota</taxon>
        <taxon>Metamonada</taxon>
        <taxon>Anaeramoebidae</taxon>
        <taxon>Anaeramoeba</taxon>
    </lineage>
</organism>
<dbReference type="Pfam" id="PF02566">
    <property type="entry name" value="OsmC"/>
    <property type="match status" value="1"/>
</dbReference>
<dbReference type="InterPro" id="IPR036102">
    <property type="entry name" value="OsmC/Ohrsf"/>
</dbReference>
<keyword evidence="2" id="KW-1185">Reference proteome</keyword>
<gene>
    <name evidence="1" type="ORF">M0811_10105</name>
</gene>
<evidence type="ECO:0000313" key="2">
    <source>
        <dbReference type="Proteomes" id="UP001149090"/>
    </source>
</evidence>
<dbReference type="AlphaFoldDB" id="A0A9Q0R9B8"/>
<reference evidence="1" key="1">
    <citation type="submission" date="2022-10" db="EMBL/GenBank/DDBJ databases">
        <title>Novel sulphate-reducing endosymbionts in the free-living metamonad Anaeramoeba.</title>
        <authorList>
            <person name="Jerlstrom-Hultqvist J."/>
            <person name="Cepicka I."/>
            <person name="Gallot-Lavallee L."/>
            <person name="Salas-Leiva D."/>
            <person name="Curtis B.A."/>
            <person name="Zahonova K."/>
            <person name="Pipaliya S."/>
            <person name="Dacks J."/>
            <person name="Roger A.J."/>
        </authorList>
    </citation>
    <scope>NUCLEOTIDE SEQUENCE</scope>
    <source>
        <strain evidence="1">BMAN</strain>
    </source>
</reference>
<dbReference type="Gene3D" id="3.30.300.20">
    <property type="match status" value="1"/>
</dbReference>
<dbReference type="InterPro" id="IPR015946">
    <property type="entry name" value="KH_dom-like_a/b"/>
</dbReference>
<accession>A0A9Q0R9B8</accession>
<dbReference type="OrthoDB" id="3906254at2759"/>
<proteinExistence type="predicted"/>
<dbReference type="Proteomes" id="UP001149090">
    <property type="component" value="Unassembled WGS sequence"/>
</dbReference>
<dbReference type="SUPFAM" id="SSF82784">
    <property type="entry name" value="OsmC-like"/>
    <property type="match status" value="1"/>
</dbReference>
<dbReference type="PANTHER" id="PTHR35368">
    <property type="entry name" value="HYDROPEROXIDE REDUCTASE"/>
    <property type="match status" value="1"/>
</dbReference>
<dbReference type="EMBL" id="JAPDFW010000086">
    <property type="protein sequence ID" value="KAJ5071696.1"/>
    <property type="molecule type" value="Genomic_DNA"/>
</dbReference>
<protein>
    <submittedName>
        <fullName evidence="1">Osmc family peroxiredoxin</fullName>
    </submittedName>
</protein>
<dbReference type="InterPro" id="IPR003718">
    <property type="entry name" value="OsmC/Ohr_fam"/>
</dbReference>
<sequence>MIKSFFTKPKNPFLSSFSRFASEWVNIKVSTIGKKEEPLHTQSQAANFQVHCDEPKNLGGNNKGPNPLYVTLSGLAGCEVVLLRMIAKEKKVEIGDVKMNINGKLDKSGLKGDLSVFPGFQTIEVEMKLESKADDKLLQEVVEAASKRCPVAMMLSTNPNIKFTTKWERL</sequence>
<comment type="caution">
    <text evidence="1">The sequence shown here is derived from an EMBL/GenBank/DDBJ whole genome shotgun (WGS) entry which is preliminary data.</text>
</comment>
<evidence type="ECO:0000313" key="1">
    <source>
        <dbReference type="EMBL" id="KAJ5071696.1"/>
    </source>
</evidence>
<dbReference type="OMA" id="KSKWINE"/>
<dbReference type="PANTHER" id="PTHR35368:SF1">
    <property type="entry name" value="HYDROPEROXIDE REDUCTASE"/>
    <property type="match status" value="1"/>
</dbReference>
<name>A0A9Q0R9B8_ANAIG</name>